<feature type="chain" id="PRO_5004105567" evidence="1">
    <location>
        <begin position="24"/>
        <end position="85"/>
    </location>
</feature>
<gene>
    <name evidence="2" type="ORF">HYPDE_36968</name>
</gene>
<keyword evidence="1" id="KW-0732">Signal</keyword>
<sequence length="85" mass="8527">MRSFKIGVAAAAIVCALSVTAEAGSCVRVGAIGDGLTHDLAVIMSTHGLANIIEGKGLKAKGPVHTTCSPGSVLTECRSSQMACK</sequence>
<dbReference type="KEGG" id="hdt:HYPDE_36968"/>
<dbReference type="AlphaFoldDB" id="N0BG37"/>
<feature type="signal peptide" evidence="1">
    <location>
        <begin position="1"/>
        <end position="23"/>
    </location>
</feature>
<dbReference type="Proteomes" id="UP000005952">
    <property type="component" value="Chromosome"/>
</dbReference>
<proteinExistence type="predicted"/>
<accession>N0BG37</accession>
<evidence type="ECO:0000313" key="3">
    <source>
        <dbReference type="Proteomes" id="UP000005952"/>
    </source>
</evidence>
<reference evidence="2 3" key="1">
    <citation type="journal article" date="2013" name="Genome Announc.">
        <title>Genome sequences for three denitrifying bacterial strains isolated from a uranium- and nitrate-contaminated subsurface environment.</title>
        <authorList>
            <person name="Venkatramanan R."/>
            <person name="Prakash O."/>
            <person name="Woyke T."/>
            <person name="Chain P."/>
            <person name="Goodwin L.A."/>
            <person name="Watson D."/>
            <person name="Brooks S."/>
            <person name="Kostka J.E."/>
            <person name="Green S.J."/>
        </authorList>
    </citation>
    <scope>NUCLEOTIDE SEQUENCE [LARGE SCALE GENOMIC DNA]</scope>
    <source>
        <strain evidence="2 3">1NES1</strain>
    </source>
</reference>
<dbReference type="OrthoDB" id="7933802at2"/>
<dbReference type="RefSeq" id="WP_015599081.1">
    <property type="nucleotide sequence ID" value="NC_021172.1"/>
</dbReference>
<dbReference type="EMBL" id="CP005587">
    <property type="protein sequence ID" value="AGK59065.1"/>
    <property type="molecule type" value="Genomic_DNA"/>
</dbReference>
<protein>
    <submittedName>
        <fullName evidence="2">Uncharacterized protein</fullName>
    </submittedName>
</protein>
<organism evidence="2 3">
    <name type="scientific">Hyphomicrobium denitrificans 1NES1</name>
    <dbReference type="NCBI Taxonomy" id="670307"/>
    <lineage>
        <taxon>Bacteria</taxon>
        <taxon>Pseudomonadati</taxon>
        <taxon>Pseudomonadota</taxon>
        <taxon>Alphaproteobacteria</taxon>
        <taxon>Hyphomicrobiales</taxon>
        <taxon>Hyphomicrobiaceae</taxon>
        <taxon>Hyphomicrobium</taxon>
    </lineage>
</organism>
<evidence type="ECO:0000313" key="2">
    <source>
        <dbReference type="EMBL" id="AGK59065.1"/>
    </source>
</evidence>
<keyword evidence="3" id="KW-1185">Reference proteome</keyword>
<dbReference type="HOGENOM" id="CLU_2316482_0_0_5"/>
<evidence type="ECO:0000256" key="1">
    <source>
        <dbReference type="SAM" id="SignalP"/>
    </source>
</evidence>
<name>N0BG37_9HYPH</name>